<keyword evidence="3" id="KW-1185">Reference proteome</keyword>
<evidence type="ECO:0000313" key="2">
    <source>
        <dbReference type="EMBL" id="KAF7808207.1"/>
    </source>
</evidence>
<reference evidence="2" key="1">
    <citation type="submission" date="2020-09" db="EMBL/GenBank/DDBJ databases">
        <title>Genome-Enabled Discovery of Anthraquinone Biosynthesis in Senna tora.</title>
        <authorList>
            <person name="Kang S.-H."/>
            <person name="Pandey R.P."/>
            <person name="Lee C.-M."/>
            <person name="Sim J.-S."/>
            <person name="Jeong J.-T."/>
            <person name="Choi B.-S."/>
            <person name="Jung M."/>
            <person name="Ginzburg D."/>
            <person name="Zhao K."/>
            <person name="Won S.Y."/>
            <person name="Oh T.-J."/>
            <person name="Yu Y."/>
            <person name="Kim N.-H."/>
            <person name="Lee O.R."/>
            <person name="Lee T.-H."/>
            <person name="Bashyal P."/>
            <person name="Kim T.-S."/>
            <person name="Lee W.-H."/>
            <person name="Kawkins C."/>
            <person name="Kim C.-K."/>
            <person name="Kim J.S."/>
            <person name="Ahn B.O."/>
            <person name="Rhee S.Y."/>
            <person name="Sohng J.K."/>
        </authorList>
    </citation>
    <scope>NUCLEOTIDE SEQUENCE</scope>
    <source>
        <tissue evidence="2">Leaf</tissue>
    </source>
</reference>
<protein>
    <submittedName>
        <fullName evidence="2">Ubiquitin-conjugating enzyme E2 10</fullName>
    </submittedName>
</protein>
<gene>
    <name evidence="2" type="ORF">G2W53_034950</name>
</gene>
<accession>A0A834W3I1</accession>
<proteinExistence type="predicted"/>
<evidence type="ECO:0000256" key="1">
    <source>
        <dbReference type="SAM" id="MobiDB-lite"/>
    </source>
</evidence>
<sequence length="80" mass="9644">MVRLTVAGPVMEVGDQRDKRGKERTMKENTRKKERKEQEKEGLWLQCFRDHNPDDPLVLGIDNMYKTDKNMYDFLARRWT</sequence>
<dbReference type="EMBL" id="JAAIUW010000011">
    <property type="protein sequence ID" value="KAF7808207.1"/>
    <property type="molecule type" value="Genomic_DNA"/>
</dbReference>
<evidence type="ECO:0000313" key="3">
    <source>
        <dbReference type="Proteomes" id="UP000634136"/>
    </source>
</evidence>
<feature type="compositionally biased region" description="Basic and acidic residues" evidence="1">
    <location>
        <begin position="14"/>
        <end position="39"/>
    </location>
</feature>
<organism evidence="2 3">
    <name type="scientific">Senna tora</name>
    <dbReference type="NCBI Taxonomy" id="362788"/>
    <lineage>
        <taxon>Eukaryota</taxon>
        <taxon>Viridiplantae</taxon>
        <taxon>Streptophyta</taxon>
        <taxon>Embryophyta</taxon>
        <taxon>Tracheophyta</taxon>
        <taxon>Spermatophyta</taxon>
        <taxon>Magnoliopsida</taxon>
        <taxon>eudicotyledons</taxon>
        <taxon>Gunneridae</taxon>
        <taxon>Pentapetalae</taxon>
        <taxon>rosids</taxon>
        <taxon>fabids</taxon>
        <taxon>Fabales</taxon>
        <taxon>Fabaceae</taxon>
        <taxon>Caesalpinioideae</taxon>
        <taxon>Cassia clade</taxon>
        <taxon>Senna</taxon>
    </lineage>
</organism>
<dbReference type="Proteomes" id="UP000634136">
    <property type="component" value="Unassembled WGS sequence"/>
</dbReference>
<comment type="caution">
    <text evidence="2">The sequence shown here is derived from an EMBL/GenBank/DDBJ whole genome shotgun (WGS) entry which is preliminary data.</text>
</comment>
<dbReference type="AlphaFoldDB" id="A0A834W3I1"/>
<name>A0A834W3I1_9FABA</name>
<feature type="region of interest" description="Disordered" evidence="1">
    <location>
        <begin position="1"/>
        <end position="39"/>
    </location>
</feature>